<protein>
    <submittedName>
        <fullName evidence="2">Uncharacterized protein</fullName>
    </submittedName>
</protein>
<organism evidence="2 3">
    <name type="scientific">Actinoplanes auranticolor</name>
    <dbReference type="NCBI Taxonomy" id="47988"/>
    <lineage>
        <taxon>Bacteria</taxon>
        <taxon>Bacillati</taxon>
        <taxon>Actinomycetota</taxon>
        <taxon>Actinomycetes</taxon>
        <taxon>Micromonosporales</taxon>
        <taxon>Micromonosporaceae</taxon>
        <taxon>Actinoplanes</taxon>
    </lineage>
</organism>
<accession>A0A919VRW1</accession>
<feature type="region of interest" description="Disordered" evidence="1">
    <location>
        <begin position="51"/>
        <end position="75"/>
    </location>
</feature>
<dbReference type="RefSeq" id="WP_212992971.1">
    <property type="nucleotide sequence ID" value="NZ_BAABEA010000023.1"/>
</dbReference>
<sequence length="101" mass="11492">MVIAVAVLIASLVVDGNGDNDSGGDYFRADRAWFYVVLLTIRYLVSRGWESPAAASTPTPDSTDDRRRPYAGRRRSLFPRLRRTFPWMSQPFPVPYDPPSW</sequence>
<dbReference type="EMBL" id="BOQL01000062">
    <property type="protein sequence ID" value="GIM76494.1"/>
    <property type="molecule type" value="Genomic_DNA"/>
</dbReference>
<dbReference type="Proteomes" id="UP000681340">
    <property type="component" value="Unassembled WGS sequence"/>
</dbReference>
<name>A0A919VRW1_9ACTN</name>
<dbReference type="AlphaFoldDB" id="A0A919VRW1"/>
<evidence type="ECO:0000313" key="2">
    <source>
        <dbReference type="EMBL" id="GIM76494.1"/>
    </source>
</evidence>
<reference evidence="2" key="1">
    <citation type="submission" date="2021-03" db="EMBL/GenBank/DDBJ databases">
        <title>Whole genome shotgun sequence of Actinoplanes auranticolor NBRC 12245.</title>
        <authorList>
            <person name="Komaki H."/>
            <person name="Tamura T."/>
        </authorList>
    </citation>
    <scope>NUCLEOTIDE SEQUENCE</scope>
    <source>
        <strain evidence="2">NBRC 12245</strain>
    </source>
</reference>
<evidence type="ECO:0000256" key="1">
    <source>
        <dbReference type="SAM" id="MobiDB-lite"/>
    </source>
</evidence>
<comment type="caution">
    <text evidence="2">The sequence shown here is derived from an EMBL/GenBank/DDBJ whole genome shotgun (WGS) entry which is preliminary data.</text>
</comment>
<keyword evidence="3" id="KW-1185">Reference proteome</keyword>
<evidence type="ECO:0000313" key="3">
    <source>
        <dbReference type="Proteomes" id="UP000681340"/>
    </source>
</evidence>
<proteinExistence type="predicted"/>
<gene>
    <name evidence="2" type="ORF">Aau02nite_71140</name>
</gene>